<dbReference type="SMART" id="SM00387">
    <property type="entry name" value="HATPase_c"/>
    <property type="match status" value="1"/>
</dbReference>
<dbReference type="HAMAP" id="MF_01837">
    <property type="entry name" value="Kinase_SasA"/>
    <property type="match status" value="1"/>
</dbReference>
<evidence type="ECO:0000256" key="7">
    <source>
        <dbReference type="ARBA" id="ARBA00023012"/>
    </source>
</evidence>
<keyword evidence="6 9" id="KW-0067">ATP-binding</keyword>
<dbReference type="SUPFAM" id="SSF55874">
    <property type="entry name" value="ATPase domain of HSP90 chaperone/DNA topoisomerase II/histidine kinase"/>
    <property type="match status" value="1"/>
</dbReference>
<feature type="domain" description="Histidine kinase" evidence="10">
    <location>
        <begin position="160"/>
        <end position="382"/>
    </location>
</feature>
<evidence type="ECO:0000313" key="12">
    <source>
        <dbReference type="Proteomes" id="UP000437131"/>
    </source>
</evidence>
<dbReference type="PANTHER" id="PTHR43547:SF2">
    <property type="entry name" value="HYBRID SIGNAL TRANSDUCTION HISTIDINE KINASE C"/>
    <property type="match status" value="1"/>
</dbReference>
<keyword evidence="2 9" id="KW-0597">Phosphoprotein</keyword>
<evidence type="ECO:0000256" key="2">
    <source>
        <dbReference type="ARBA" id="ARBA00022553"/>
    </source>
</evidence>
<evidence type="ECO:0000256" key="9">
    <source>
        <dbReference type="HAMAP-Rule" id="MF_01837"/>
    </source>
</evidence>
<dbReference type="InterPro" id="IPR003661">
    <property type="entry name" value="HisK_dim/P_dom"/>
</dbReference>
<reference evidence="11 12" key="1">
    <citation type="submission" date="2019-11" db="EMBL/GenBank/DDBJ databases">
        <title>Isolation of a new High Light Tolerant Cyanobacteria.</title>
        <authorList>
            <person name="Dobson Z."/>
            <person name="Vaughn N."/>
            <person name="Vaughn M."/>
            <person name="Fromme P."/>
            <person name="Mazor Y."/>
        </authorList>
    </citation>
    <scope>NUCLEOTIDE SEQUENCE [LARGE SCALE GENOMIC DNA]</scope>
    <source>
        <strain evidence="11 12">0216</strain>
    </source>
</reference>
<dbReference type="CDD" id="cd00075">
    <property type="entry name" value="HATPase"/>
    <property type="match status" value="1"/>
</dbReference>
<dbReference type="Pfam" id="PF02518">
    <property type="entry name" value="HATPase_c"/>
    <property type="match status" value="1"/>
</dbReference>
<keyword evidence="4 9" id="KW-0547">Nucleotide-binding</keyword>
<dbReference type="FunFam" id="1.10.287.130:FF:000154">
    <property type="entry name" value="Adaptive-response sensory kinase"/>
    <property type="match status" value="1"/>
</dbReference>
<evidence type="ECO:0000256" key="6">
    <source>
        <dbReference type="ARBA" id="ARBA00022840"/>
    </source>
</evidence>
<dbReference type="InterPro" id="IPR023527">
    <property type="entry name" value="Kinase_SasA"/>
</dbReference>
<accession>A0A844GTE1</accession>
<name>A0A844GTE1_9CHRO</name>
<dbReference type="PANTHER" id="PTHR43547">
    <property type="entry name" value="TWO-COMPONENT HISTIDINE KINASE"/>
    <property type="match status" value="1"/>
</dbReference>
<gene>
    <name evidence="9" type="primary">sasA</name>
    <name evidence="11" type="ORF">GGC33_10105</name>
</gene>
<dbReference type="PROSITE" id="PS50109">
    <property type="entry name" value="HIS_KIN"/>
    <property type="match status" value="1"/>
</dbReference>
<dbReference type="NCBIfam" id="NF006800">
    <property type="entry name" value="PRK09303.1"/>
    <property type="match status" value="1"/>
</dbReference>
<dbReference type="Gene3D" id="3.40.30.10">
    <property type="entry name" value="Glutaredoxin"/>
    <property type="match status" value="1"/>
</dbReference>
<feature type="modified residue" description="Phosphohistidine; by autocatalysis" evidence="9">
    <location>
        <position position="163"/>
    </location>
</feature>
<dbReference type="AlphaFoldDB" id="A0A844GTE1"/>
<organism evidence="11 12">
    <name type="scientific">Cyanobacterium aponinum 0216</name>
    <dbReference type="NCBI Taxonomy" id="2676140"/>
    <lineage>
        <taxon>Bacteria</taxon>
        <taxon>Bacillati</taxon>
        <taxon>Cyanobacteriota</taxon>
        <taxon>Cyanophyceae</taxon>
        <taxon>Oscillatoriophycideae</taxon>
        <taxon>Chroococcales</taxon>
        <taxon>Geminocystaceae</taxon>
        <taxon>Cyanobacterium</taxon>
    </lineage>
</organism>
<dbReference type="InterPro" id="IPR036890">
    <property type="entry name" value="HATPase_C_sf"/>
</dbReference>
<dbReference type="SMART" id="SM01248">
    <property type="entry name" value="KaiB"/>
    <property type="match status" value="1"/>
</dbReference>
<dbReference type="Pfam" id="PF00512">
    <property type="entry name" value="HisKA"/>
    <property type="match status" value="1"/>
</dbReference>
<dbReference type="InterPro" id="IPR005467">
    <property type="entry name" value="His_kinase_dom"/>
</dbReference>
<dbReference type="FunFam" id="3.30.565.10:FF:000006">
    <property type="entry name" value="Sensor histidine kinase WalK"/>
    <property type="match status" value="1"/>
</dbReference>
<evidence type="ECO:0000259" key="10">
    <source>
        <dbReference type="PROSITE" id="PS50109"/>
    </source>
</evidence>
<dbReference type="InterPro" id="IPR004358">
    <property type="entry name" value="Sig_transdc_His_kin-like_C"/>
</dbReference>
<dbReference type="GO" id="GO:0005524">
    <property type="term" value="F:ATP binding"/>
    <property type="evidence" value="ECO:0007669"/>
    <property type="project" value="UniProtKB-KW"/>
</dbReference>
<dbReference type="RefSeq" id="WP_155083992.1">
    <property type="nucleotide sequence ID" value="NZ_WMIA01000011.1"/>
</dbReference>
<evidence type="ECO:0000256" key="8">
    <source>
        <dbReference type="ARBA" id="ARBA00023108"/>
    </source>
</evidence>
<dbReference type="CDD" id="cd02978">
    <property type="entry name" value="KaiB_like"/>
    <property type="match status" value="1"/>
</dbReference>
<dbReference type="InterPro" id="IPR011649">
    <property type="entry name" value="KaiB_domain"/>
</dbReference>
<keyword evidence="7 9" id="KW-0902">Two-component regulatory system</keyword>
<evidence type="ECO:0000256" key="5">
    <source>
        <dbReference type="ARBA" id="ARBA00022777"/>
    </source>
</evidence>
<sequence length="382" mass="44206">MSEFFSYTSNLNPDILQLLLFVDNRHSSQKNIEQIKEYLNGLNQDYNFHLQVLEISEYPHLVEHFKLVVTPALVKVNPPPQQTLAGTNLTAKLKKYWYKWQTSLRENRDVFHDSSEQDSLLQTCLPSFELIRLRDEIFHLKQEVDNLKQQVQFKDQMLAMLAHDLRSPLTAASIAVETIELVQNKKEIKPNHSLYQKLFQQAKNQFLIMNKMINDLLAASKDICSQLTVAPVRVNLVNITEEIVNNLQNKLSEKRQYIIKEIPQDLPSVYADPKLIRQVIINLLENAIKYSPENVPITLSIIHKTTQKVQVSVMDLGPGIPTAKKQKIFEGHFRLKRDRNEEGYGIGLSLCRQIINAHYGQIWVDNNGNQGSCFRFTLPVYR</sequence>
<dbReference type="Pfam" id="PF07689">
    <property type="entry name" value="KaiB"/>
    <property type="match status" value="1"/>
</dbReference>
<comment type="subunit">
    <text evidence="9">Homooligomerizes. Interacts with KaiC. Participates in the KaiABC clock complex, whose core is composed of a KaiC homohexamer, 6 KaiB and up to 6 KaiA dimers. SasA and KaiB(fs) compete to bind to KaiC.</text>
</comment>
<dbReference type="Gene3D" id="1.10.287.130">
    <property type="match status" value="1"/>
</dbReference>
<evidence type="ECO:0000256" key="1">
    <source>
        <dbReference type="ARBA" id="ARBA00000085"/>
    </source>
</evidence>
<dbReference type="CDD" id="cd00082">
    <property type="entry name" value="HisKA"/>
    <property type="match status" value="1"/>
</dbReference>
<keyword evidence="3 9" id="KW-0808">Transferase</keyword>
<comment type="function">
    <text evidence="9">Member of the two-component regulatory system SasA/RpaA involved in genome-wide circadian gene expression. One of several clock output pathways. Participates in the Kai clock protein complex, the main circadian regulator in cyanobacteria, via its interaction with KaiC. KaiC enhances the autophosphorylation activity of SasA, which then transfers its phosphate group to RpaA to activate it. In addition to its output function, recruits fold-shifted KaiB (KaiB(fs)) to KaiC to cooperatively form the KaiB(6):KaiC(6) complex (independent of SasA kinase activity). Required for robustness of the circadian rhythm of gene expression and is involved in clock output, also required for adaptation to light/dark cycles.</text>
</comment>
<dbReference type="GO" id="GO:0000155">
    <property type="term" value="F:phosphorelay sensor kinase activity"/>
    <property type="evidence" value="ECO:0007669"/>
    <property type="project" value="InterPro"/>
</dbReference>
<dbReference type="Proteomes" id="UP000437131">
    <property type="component" value="Unassembled WGS sequence"/>
</dbReference>
<dbReference type="SUPFAM" id="SSF52833">
    <property type="entry name" value="Thioredoxin-like"/>
    <property type="match status" value="1"/>
</dbReference>
<dbReference type="SMART" id="SM00388">
    <property type="entry name" value="HisKA"/>
    <property type="match status" value="1"/>
</dbReference>
<dbReference type="GO" id="GO:0007623">
    <property type="term" value="P:circadian rhythm"/>
    <property type="evidence" value="ECO:0007669"/>
    <property type="project" value="UniProtKB-UniRule"/>
</dbReference>
<comment type="domain">
    <text evidence="9">The N-terminus interacts with KaiC, while the C-terminal histidine kinase domain autophosphorylates and is probably responsible for self-oligomerization. The N-terminal domain stimulates the C-terminus to autophosphorylate.</text>
</comment>
<keyword evidence="5 9" id="KW-0418">Kinase</keyword>
<protein>
    <recommendedName>
        <fullName evidence="9">Adaptive-response sensory-kinase SasA</fullName>
        <ecNumber evidence="9">2.7.13.3</ecNumber>
    </recommendedName>
    <alternativeName>
        <fullName evidence="9">Sensor histidine kinase SasA</fullName>
    </alternativeName>
</protein>
<evidence type="ECO:0000256" key="4">
    <source>
        <dbReference type="ARBA" id="ARBA00022741"/>
    </source>
</evidence>
<evidence type="ECO:0000256" key="3">
    <source>
        <dbReference type="ARBA" id="ARBA00022679"/>
    </source>
</evidence>
<dbReference type="PRINTS" id="PR00344">
    <property type="entry name" value="BCTRLSENSOR"/>
</dbReference>
<dbReference type="InterPro" id="IPR036249">
    <property type="entry name" value="Thioredoxin-like_sf"/>
</dbReference>
<dbReference type="Gene3D" id="3.30.565.10">
    <property type="entry name" value="Histidine kinase-like ATPase, C-terminal domain"/>
    <property type="match status" value="1"/>
</dbReference>
<comment type="caution">
    <text evidence="11">The sequence shown here is derived from an EMBL/GenBank/DDBJ whole genome shotgun (WGS) entry which is preliminary data.</text>
</comment>
<comment type="catalytic activity">
    <reaction evidence="1 9">
        <text>ATP + protein L-histidine = ADP + protein N-phospho-L-histidine.</text>
        <dbReference type="EC" id="2.7.13.3"/>
    </reaction>
</comment>
<proteinExistence type="inferred from homology"/>
<dbReference type="InterPro" id="IPR036097">
    <property type="entry name" value="HisK_dim/P_sf"/>
</dbReference>
<evidence type="ECO:0000313" key="11">
    <source>
        <dbReference type="EMBL" id="MTF39280.1"/>
    </source>
</evidence>
<dbReference type="SUPFAM" id="SSF47384">
    <property type="entry name" value="Homodimeric domain of signal transducing histidine kinase"/>
    <property type="match status" value="1"/>
</dbReference>
<dbReference type="InterPro" id="IPR003594">
    <property type="entry name" value="HATPase_dom"/>
</dbReference>
<keyword evidence="8 9" id="KW-0090">Biological rhythms</keyword>
<dbReference type="EMBL" id="WMIA01000011">
    <property type="protein sequence ID" value="MTF39280.1"/>
    <property type="molecule type" value="Genomic_DNA"/>
</dbReference>
<dbReference type="EC" id="2.7.13.3" evidence="9"/>